<protein>
    <submittedName>
        <fullName evidence="1">Hydroxymethylbilane synthase</fullName>
        <ecNumber evidence="1">2.5.1.61</ecNumber>
    </submittedName>
</protein>
<dbReference type="EC" id="2.5.1.61" evidence="1"/>
<reference evidence="1" key="1">
    <citation type="submission" date="2019-04" db="EMBL/GenBank/DDBJ databases">
        <title>Microbes associate with the intestines of laboratory mice.</title>
        <authorList>
            <person name="Navarre W."/>
            <person name="Wong E."/>
            <person name="Huang K."/>
            <person name="Tropini C."/>
            <person name="Ng K."/>
            <person name="Yu B."/>
        </authorList>
    </citation>
    <scope>NUCLEOTIDE SEQUENCE</scope>
    <source>
        <strain evidence="1">NM09_H32</strain>
    </source>
</reference>
<sequence>MHLKIGTRGSQLALAQATLVGEYLKKQQEGLTYELVVIHTKGDRILDRPLHQMMDKGLFVKEIEQQLAQGAIDLAVHSYKDVPSQVPEGFVFAPVFMRADPFDVLVSKKGGFFSLPAGSVVGTGSFRRVMQLKALRNDLVYKNVRGNINSRLQKLDDGEYDALVLAGAGLRRLGLESRITQTFDESECVPACGQGALAIELCASRTDLHAWLAGLANPELDRCVAMERAFLTALGGSCSIPIGAYMRKEGGRFHLFTVFGDENRIVRTENADEDPQVALAKAVAQSREAFYG</sequence>
<proteinExistence type="predicted"/>
<evidence type="ECO:0000313" key="2">
    <source>
        <dbReference type="Proteomes" id="UP000308836"/>
    </source>
</evidence>
<organism evidence="1 2">
    <name type="scientific">Dubosiella muris</name>
    <dbReference type="NCBI Taxonomy" id="3038133"/>
    <lineage>
        <taxon>Bacteria</taxon>
        <taxon>Bacillati</taxon>
        <taxon>Bacillota</taxon>
        <taxon>Erysipelotrichia</taxon>
        <taxon>Erysipelotrichales</taxon>
        <taxon>Erysipelotrichaceae</taxon>
        <taxon>Dubosiella</taxon>
    </lineage>
</organism>
<comment type="caution">
    <text evidence="1">The sequence shown here is derived from an EMBL/GenBank/DDBJ whole genome shotgun (WGS) entry which is preliminary data.</text>
</comment>
<accession>A0AC61R924</accession>
<keyword evidence="1" id="KW-0808">Transferase</keyword>
<name>A0AC61R924_9FIRM</name>
<dbReference type="Proteomes" id="UP000308836">
    <property type="component" value="Unassembled WGS sequence"/>
</dbReference>
<evidence type="ECO:0000313" key="1">
    <source>
        <dbReference type="EMBL" id="TGY66529.1"/>
    </source>
</evidence>
<keyword evidence="2" id="KW-1185">Reference proteome</keyword>
<dbReference type="EMBL" id="SRYG01000006">
    <property type="protein sequence ID" value="TGY66529.1"/>
    <property type="molecule type" value="Genomic_DNA"/>
</dbReference>
<gene>
    <name evidence="1" type="primary">hemC</name>
    <name evidence="1" type="ORF">E5336_04330</name>
</gene>